<organism evidence="1 2">
    <name type="scientific">Aliikangiella marina</name>
    <dbReference type="NCBI Taxonomy" id="1712262"/>
    <lineage>
        <taxon>Bacteria</taxon>
        <taxon>Pseudomonadati</taxon>
        <taxon>Pseudomonadota</taxon>
        <taxon>Gammaproteobacteria</taxon>
        <taxon>Oceanospirillales</taxon>
        <taxon>Pleioneaceae</taxon>
        <taxon>Aliikangiella</taxon>
    </lineage>
</organism>
<evidence type="ECO:0000313" key="2">
    <source>
        <dbReference type="Proteomes" id="UP000317839"/>
    </source>
</evidence>
<accession>A0A545TIK8</accession>
<sequence>MKALLIVILAGIIGICRFSECSAQSKAVPKSTNLDSFSLPVSFKDHDEISETNFTASEPVYGVSSASSYRGNDLNSTLLKRSESSLVSYTRPMNFGGVMFSLNIETDNNPPISNKPVDESFAIVGSETSIRPQITLFSSAPKLSTASNLSYRSSSKSVRHDRYKDTIPAIFRLTLKGYSIMEHSDKETLAWTLNKVDNKEFRKPQLMLSFTKQF</sequence>
<evidence type="ECO:0000313" key="1">
    <source>
        <dbReference type="EMBL" id="TQV77006.1"/>
    </source>
</evidence>
<reference evidence="1 2" key="1">
    <citation type="submission" date="2019-06" db="EMBL/GenBank/DDBJ databases">
        <title>Draft genome of Aliikangiella marina GYP-15.</title>
        <authorList>
            <person name="Wang G."/>
        </authorList>
    </citation>
    <scope>NUCLEOTIDE SEQUENCE [LARGE SCALE GENOMIC DNA]</scope>
    <source>
        <strain evidence="1 2">GYP-15</strain>
    </source>
</reference>
<dbReference type="EMBL" id="VIKR01000001">
    <property type="protein sequence ID" value="TQV77006.1"/>
    <property type="molecule type" value="Genomic_DNA"/>
</dbReference>
<dbReference type="AlphaFoldDB" id="A0A545TIK8"/>
<name>A0A545TIK8_9GAMM</name>
<protein>
    <submittedName>
        <fullName evidence="1">Uncharacterized protein</fullName>
    </submittedName>
</protein>
<gene>
    <name evidence="1" type="ORF">FLL45_03370</name>
</gene>
<dbReference type="OrthoDB" id="9914055at2"/>
<keyword evidence="2" id="KW-1185">Reference proteome</keyword>
<proteinExistence type="predicted"/>
<comment type="caution">
    <text evidence="1">The sequence shown here is derived from an EMBL/GenBank/DDBJ whole genome shotgun (WGS) entry which is preliminary data.</text>
</comment>
<dbReference type="Proteomes" id="UP000317839">
    <property type="component" value="Unassembled WGS sequence"/>
</dbReference>